<feature type="disulfide bond" evidence="10">
    <location>
        <begin position="161"/>
        <end position="170"/>
    </location>
</feature>
<evidence type="ECO:0000313" key="15">
    <source>
        <dbReference type="Proteomes" id="UP000192220"/>
    </source>
</evidence>
<evidence type="ECO:0000256" key="4">
    <source>
        <dbReference type="ARBA" id="ARBA00022729"/>
    </source>
</evidence>
<evidence type="ECO:0000256" key="1">
    <source>
        <dbReference type="ARBA" id="ARBA00004479"/>
    </source>
</evidence>
<evidence type="ECO:0000256" key="9">
    <source>
        <dbReference type="ARBA" id="ARBA00023180"/>
    </source>
</evidence>
<sequence>MSALQTAVLLLLLSCFSLIAPPCTGGGSVCSCNITNSRCDEFGVCSCDPGWDGELCDRCVPMPGCVHGSCLQPWQCTCETGWGGRFCDKDLTVCLQKQPCQNGATCVMEDSGDFTCLCLEGFHGPTCQKKTGPCYQRRSPCKNGGLCEDADGFASKLTCLCLAGFTGQRCETNVDDCQMTPCATGATCVDGINRFSCLCPAGFTGRFCTISLEDCSSRPCLNAGRCLDRARGFHCVCQPGFTGTTCEIPVNRSNASINASINASTNSSTNPGHRSPGWERPVYDDRPLKVTVSERSAASLSDLQLLVVLVLLGVTVCVVLLTAILIMWGRCRDCGHAPCWPSPSQQGERNSRQAPRDDPESQSSFLTAAEPQKKKLNVEVIQT</sequence>
<evidence type="ECO:0000313" key="16">
    <source>
        <dbReference type="RefSeq" id="XP_013890112.1"/>
    </source>
</evidence>
<keyword evidence="7 12" id="KW-0472">Membrane</keyword>
<dbReference type="FunFam" id="2.10.25.10:FF:000018">
    <property type="entry name" value="Delta-like 1"/>
    <property type="match status" value="1"/>
</dbReference>
<reference evidence="16" key="1">
    <citation type="submission" date="2025-08" db="UniProtKB">
        <authorList>
            <consortium name="RefSeq"/>
        </authorList>
    </citation>
    <scope>IDENTIFICATION</scope>
</reference>
<keyword evidence="6 12" id="KW-1133">Transmembrane helix</keyword>
<evidence type="ECO:0000256" key="11">
    <source>
        <dbReference type="SAM" id="MobiDB-lite"/>
    </source>
</evidence>
<feature type="compositionally biased region" description="Basic and acidic residues" evidence="11">
    <location>
        <begin position="349"/>
        <end position="359"/>
    </location>
</feature>
<evidence type="ECO:0000256" key="3">
    <source>
        <dbReference type="ARBA" id="ARBA00022692"/>
    </source>
</evidence>
<dbReference type="FunFam" id="2.10.25.10:FF:000123">
    <property type="entry name" value="Crumbs homolog 1 (Drosophila)"/>
    <property type="match status" value="1"/>
</dbReference>
<evidence type="ECO:0000259" key="14">
    <source>
        <dbReference type="PROSITE" id="PS50026"/>
    </source>
</evidence>
<dbReference type="PRINTS" id="PR00010">
    <property type="entry name" value="EGFBLOOD"/>
</dbReference>
<evidence type="ECO:0000256" key="7">
    <source>
        <dbReference type="ARBA" id="ARBA00023136"/>
    </source>
</evidence>
<dbReference type="GO" id="GO:0005886">
    <property type="term" value="C:plasma membrane"/>
    <property type="evidence" value="ECO:0007669"/>
    <property type="project" value="TreeGrafter"/>
</dbReference>
<dbReference type="KEGG" id="alim:106537270"/>
<dbReference type="SMART" id="SM00181">
    <property type="entry name" value="EGF"/>
    <property type="match status" value="6"/>
</dbReference>
<dbReference type="FunFam" id="2.10.25.10:FF:000122">
    <property type="entry name" value="Protein crumbs homolog 2"/>
    <property type="match status" value="1"/>
</dbReference>
<comment type="subcellular location">
    <subcellularLocation>
        <location evidence="1">Membrane</location>
        <topology evidence="1">Single-pass type I membrane protein</topology>
    </subcellularLocation>
</comment>
<dbReference type="InterPro" id="IPR002049">
    <property type="entry name" value="LE_dom"/>
</dbReference>
<dbReference type="GO" id="GO:0032991">
    <property type="term" value="C:protein-containing complex"/>
    <property type="evidence" value="ECO:0007669"/>
    <property type="project" value="TreeGrafter"/>
</dbReference>
<evidence type="ECO:0000256" key="10">
    <source>
        <dbReference type="PROSITE-ProRule" id="PRU00076"/>
    </source>
</evidence>
<dbReference type="Pfam" id="PF00008">
    <property type="entry name" value="EGF"/>
    <property type="match status" value="3"/>
</dbReference>
<protein>
    <submittedName>
        <fullName evidence="16">Protein delta homolog 2</fullName>
    </submittedName>
</protein>
<dbReference type="InParanoid" id="A0A2I4DD07"/>
<evidence type="ECO:0000256" key="8">
    <source>
        <dbReference type="ARBA" id="ARBA00023157"/>
    </source>
</evidence>
<dbReference type="RefSeq" id="XP_013890112.1">
    <property type="nucleotide sequence ID" value="XM_014034658.1"/>
</dbReference>
<dbReference type="GO" id="GO:0007157">
    <property type="term" value="P:heterophilic cell-cell adhesion via plasma membrane cell adhesion molecules"/>
    <property type="evidence" value="ECO:0007669"/>
    <property type="project" value="TreeGrafter"/>
</dbReference>
<dbReference type="GO" id="GO:0045197">
    <property type="term" value="P:establishment or maintenance of epithelial cell apical/basal polarity"/>
    <property type="evidence" value="ECO:0007669"/>
    <property type="project" value="TreeGrafter"/>
</dbReference>
<evidence type="ECO:0000256" key="12">
    <source>
        <dbReference type="SAM" id="Phobius"/>
    </source>
</evidence>
<feature type="region of interest" description="Disordered" evidence="11">
    <location>
        <begin position="341"/>
        <end position="383"/>
    </location>
</feature>
<dbReference type="SMART" id="SM00179">
    <property type="entry name" value="EGF_CA"/>
    <property type="match status" value="4"/>
</dbReference>
<gene>
    <name evidence="16" type="primary">dlk2</name>
</gene>
<dbReference type="PROSITE" id="PS01186">
    <property type="entry name" value="EGF_2"/>
    <property type="match status" value="5"/>
</dbReference>
<dbReference type="InterPro" id="IPR000152">
    <property type="entry name" value="EGF-type_Asp/Asn_hydroxyl_site"/>
</dbReference>
<feature type="region of interest" description="Disordered" evidence="11">
    <location>
        <begin position="261"/>
        <end position="281"/>
    </location>
</feature>
<keyword evidence="5" id="KW-0677">Repeat</keyword>
<dbReference type="Gene3D" id="2.10.25.10">
    <property type="entry name" value="Laminin"/>
    <property type="match status" value="5"/>
</dbReference>
<evidence type="ECO:0000256" key="2">
    <source>
        <dbReference type="ARBA" id="ARBA00022536"/>
    </source>
</evidence>
<dbReference type="OrthoDB" id="430340at2759"/>
<keyword evidence="8 10" id="KW-1015">Disulfide bond</keyword>
<feature type="disulfide bond" evidence="10">
    <location>
        <begin position="118"/>
        <end position="127"/>
    </location>
</feature>
<keyword evidence="2 10" id="KW-0245">EGF-like domain</keyword>
<dbReference type="InterPro" id="IPR018097">
    <property type="entry name" value="EGF_Ca-bd_CS"/>
</dbReference>
<dbReference type="STRING" id="52670.A0A2I4DD07"/>
<feature type="disulfide bond" evidence="10">
    <location>
        <begin position="237"/>
        <end position="246"/>
    </location>
</feature>
<organism evidence="15 16">
    <name type="scientific">Austrofundulus limnaeus</name>
    <name type="common">Annual killifish</name>
    <dbReference type="NCBI Taxonomy" id="52670"/>
    <lineage>
        <taxon>Eukaryota</taxon>
        <taxon>Metazoa</taxon>
        <taxon>Chordata</taxon>
        <taxon>Craniata</taxon>
        <taxon>Vertebrata</taxon>
        <taxon>Euteleostomi</taxon>
        <taxon>Actinopterygii</taxon>
        <taxon>Neopterygii</taxon>
        <taxon>Teleostei</taxon>
        <taxon>Neoteleostei</taxon>
        <taxon>Acanthomorphata</taxon>
        <taxon>Ovalentaria</taxon>
        <taxon>Atherinomorphae</taxon>
        <taxon>Cyprinodontiformes</taxon>
        <taxon>Rivulidae</taxon>
        <taxon>Austrofundulus</taxon>
    </lineage>
</organism>
<feature type="disulfide bond" evidence="10">
    <location>
        <begin position="199"/>
        <end position="208"/>
    </location>
</feature>
<dbReference type="CDD" id="cd00054">
    <property type="entry name" value="EGF_CA"/>
    <property type="match status" value="3"/>
</dbReference>
<dbReference type="FunFam" id="2.10.25.10:FF:000118">
    <property type="entry name" value="protein delta homolog 2"/>
    <property type="match status" value="2"/>
</dbReference>
<feature type="compositionally biased region" description="Low complexity" evidence="11">
    <location>
        <begin position="261"/>
        <end position="270"/>
    </location>
</feature>
<evidence type="ECO:0000256" key="13">
    <source>
        <dbReference type="SAM" id="SignalP"/>
    </source>
</evidence>
<dbReference type="CTD" id="65989"/>
<dbReference type="InterPro" id="IPR001881">
    <property type="entry name" value="EGF-like_Ca-bd_dom"/>
</dbReference>
<feature type="domain" description="EGF-like" evidence="14">
    <location>
        <begin position="130"/>
        <end position="171"/>
    </location>
</feature>
<dbReference type="PROSITE" id="PS01187">
    <property type="entry name" value="EGF_CA"/>
    <property type="match status" value="1"/>
</dbReference>
<dbReference type="InterPro" id="IPR000742">
    <property type="entry name" value="EGF"/>
</dbReference>
<accession>A0A2I4DD07</accession>
<feature type="domain" description="EGF-like" evidence="14">
    <location>
        <begin position="90"/>
        <end position="128"/>
    </location>
</feature>
<comment type="caution">
    <text evidence="10">Lacks conserved residue(s) required for the propagation of feature annotation.</text>
</comment>
<dbReference type="InterPro" id="IPR051022">
    <property type="entry name" value="Notch_Cell-Fate_Det"/>
</dbReference>
<dbReference type="SUPFAM" id="SSF57196">
    <property type="entry name" value="EGF/Laminin"/>
    <property type="match status" value="4"/>
</dbReference>
<feature type="domain" description="EGF-like" evidence="14">
    <location>
        <begin position="173"/>
        <end position="209"/>
    </location>
</feature>
<feature type="transmembrane region" description="Helical" evidence="12">
    <location>
        <begin position="305"/>
        <end position="328"/>
    </location>
</feature>
<feature type="domain" description="EGF-like" evidence="14">
    <location>
        <begin position="211"/>
        <end position="247"/>
    </location>
</feature>
<evidence type="ECO:0000256" key="6">
    <source>
        <dbReference type="ARBA" id="ARBA00022989"/>
    </source>
</evidence>
<dbReference type="PROSITE" id="PS50026">
    <property type="entry name" value="EGF_3"/>
    <property type="match status" value="4"/>
</dbReference>
<feature type="signal peptide" evidence="13">
    <location>
        <begin position="1"/>
        <end position="25"/>
    </location>
</feature>
<dbReference type="PROSITE" id="PS00022">
    <property type="entry name" value="EGF_1"/>
    <property type="match status" value="5"/>
</dbReference>
<dbReference type="GO" id="GO:0005509">
    <property type="term" value="F:calcium ion binding"/>
    <property type="evidence" value="ECO:0007669"/>
    <property type="project" value="InterPro"/>
</dbReference>
<dbReference type="Proteomes" id="UP000192220">
    <property type="component" value="Unplaced"/>
</dbReference>
<dbReference type="Pfam" id="PF00053">
    <property type="entry name" value="EGF_laminin"/>
    <property type="match status" value="1"/>
</dbReference>
<evidence type="ECO:0000256" key="5">
    <source>
        <dbReference type="ARBA" id="ARBA00022737"/>
    </source>
</evidence>
<dbReference type="AlphaFoldDB" id="A0A2I4DD07"/>
<name>A0A2I4DD07_AUSLI</name>
<keyword evidence="9" id="KW-0325">Glycoprotein</keyword>
<dbReference type="PANTHER" id="PTHR24049">
    <property type="entry name" value="CRUMBS FAMILY MEMBER"/>
    <property type="match status" value="1"/>
</dbReference>
<dbReference type="PANTHER" id="PTHR24049:SF38">
    <property type="entry name" value="DELTA-LIKE PROTEIN"/>
    <property type="match status" value="1"/>
</dbReference>
<feature type="chain" id="PRO_5014179979" evidence="13">
    <location>
        <begin position="26"/>
        <end position="383"/>
    </location>
</feature>
<proteinExistence type="predicted"/>
<keyword evidence="4 13" id="KW-0732">Signal</keyword>
<keyword evidence="15" id="KW-1185">Reference proteome</keyword>
<dbReference type="PROSITE" id="PS00010">
    <property type="entry name" value="ASX_HYDROXYL"/>
    <property type="match status" value="2"/>
</dbReference>
<keyword evidence="3 12" id="KW-0812">Transmembrane</keyword>
<dbReference type="Pfam" id="PF21700">
    <property type="entry name" value="EGF_DL_JAG"/>
    <property type="match status" value="1"/>
</dbReference>